<name>A0A932I5D9_UNCTE</name>
<dbReference type="SUPFAM" id="SSF50494">
    <property type="entry name" value="Trypsin-like serine proteases"/>
    <property type="match status" value="1"/>
</dbReference>
<keyword evidence="2" id="KW-0472">Membrane</keyword>
<keyword evidence="2" id="KW-1133">Transmembrane helix</keyword>
<gene>
    <name evidence="3" type="ORF">HYZ11_17740</name>
</gene>
<dbReference type="GO" id="GO:0006508">
    <property type="term" value="P:proteolysis"/>
    <property type="evidence" value="ECO:0007669"/>
    <property type="project" value="InterPro"/>
</dbReference>
<evidence type="ECO:0000256" key="2">
    <source>
        <dbReference type="SAM" id="Phobius"/>
    </source>
</evidence>
<dbReference type="EMBL" id="JACPUR010000041">
    <property type="protein sequence ID" value="MBI3129454.1"/>
    <property type="molecule type" value="Genomic_DNA"/>
</dbReference>
<dbReference type="PRINTS" id="PR00834">
    <property type="entry name" value="PROTEASES2C"/>
</dbReference>
<dbReference type="Pfam" id="PF13365">
    <property type="entry name" value="Trypsin_2"/>
    <property type="match status" value="1"/>
</dbReference>
<sequence>MRGGIQNRRTWISGENGTPSNRHPLSCQSRLIQAQQSRRRSQQGQWKSIAALFVKMRSEMSSVSRKAKFRAIRKYGTLTLMGAVTFILGFSVALNIYLARFIPRMDGGYDNYAVFLKSARTDLPRISEAMVRLKTVTEFKPVDGGQGADGGQKEATLEGTGIVLGHGFILTVAHSLSQDKVKVMTPAGPVEMPAPDKVSEKTFLEWQGKSYPLKLILKDKKHDVALLKVPKNLDLPSFPFPIGDSDELQVGNFVYVIGNPLNSGVNVREGIVSALSPPPDISATAPADVDAFMLSNGLVPGDSGTPVVAIRDGKLELVGISHATIGTTRIGWAIRINSVQHLLIDALRKQGWNCNPLGPGEGRMDRKVSFVKLLEDFSCSPEIT</sequence>
<dbReference type="Gene3D" id="2.40.10.120">
    <property type="match status" value="1"/>
</dbReference>
<evidence type="ECO:0000313" key="3">
    <source>
        <dbReference type="EMBL" id="MBI3129454.1"/>
    </source>
</evidence>
<dbReference type="InterPro" id="IPR009003">
    <property type="entry name" value="Peptidase_S1_PA"/>
</dbReference>
<feature type="transmembrane region" description="Helical" evidence="2">
    <location>
        <begin position="75"/>
        <end position="98"/>
    </location>
</feature>
<accession>A0A932I5D9</accession>
<dbReference type="Proteomes" id="UP000782312">
    <property type="component" value="Unassembled WGS sequence"/>
</dbReference>
<dbReference type="InterPro" id="IPR001940">
    <property type="entry name" value="Peptidase_S1C"/>
</dbReference>
<dbReference type="PANTHER" id="PTHR43019:SF23">
    <property type="entry name" value="PROTEASE DO-LIKE 5, CHLOROPLASTIC"/>
    <property type="match status" value="1"/>
</dbReference>
<feature type="compositionally biased region" description="Polar residues" evidence="1">
    <location>
        <begin position="7"/>
        <end position="25"/>
    </location>
</feature>
<dbReference type="PANTHER" id="PTHR43019">
    <property type="entry name" value="SERINE ENDOPROTEASE DEGS"/>
    <property type="match status" value="1"/>
</dbReference>
<comment type="caution">
    <text evidence="3">The sequence shown here is derived from an EMBL/GenBank/DDBJ whole genome shotgun (WGS) entry which is preliminary data.</text>
</comment>
<keyword evidence="2" id="KW-0812">Transmembrane</keyword>
<evidence type="ECO:0000256" key="1">
    <source>
        <dbReference type="SAM" id="MobiDB-lite"/>
    </source>
</evidence>
<dbReference type="AlphaFoldDB" id="A0A932I5D9"/>
<reference evidence="3" key="1">
    <citation type="submission" date="2020-07" db="EMBL/GenBank/DDBJ databases">
        <title>Huge and variable diversity of episymbiotic CPR bacteria and DPANN archaea in groundwater ecosystems.</title>
        <authorList>
            <person name="He C.Y."/>
            <person name="Keren R."/>
            <person name="Whittaker M."/>
            <person name="Farag I.F."/>
            <person name="Doudna J."/>
            <person name="Cate J.H.D."/>
            <person name="Banfield J.F."/>
        </authorList>
    </citation>
    <scope>NUCLEOTIDE SEQUENCE</scope>
    <source>
        <strain evidence="3">NC_groundwater_763_Ag_S-0.2um_68_21</strain>
    </source>
</reference>
<dbReference type="GO" id="GO:0004252">
    <property type="term" value="F:serine-type endopeptidase activity"/>
    <property type="evidence" value="ECO:0007669"/>
    <property type="project" value="InterPro"/>
</dbReference>
<feature type="region of interest" description="Disordered" evidence="1">
    <location>
        <begin position="1"/>
        <end position="25"/>
    </location>
</feature>
<organism evidence="3 4">
    <name type="scientific">Tectimicrobiota bacterium</name>
    <dbReference type="NCBI Taxonomy" id="2528274"/>
    <lineage>
        <taxon>Bacteria</taxon>
        <taxon>Pseudomonadati</taxon>
        <taxon>Nitrospinota/Tectimicrobiota group</taxon>
        <taxon>Candidatus Tectimicrobiota</taxon>
    </lineage>
</organism>
<proteinExistence type="predicted"/>
<evidence type="ECO:0000313" key="4">
    <source>
        <dbReference type="Proteomes" id="UP000782312"/>
    </source>
</evidence>
<protein>
    <submittedName>
        <fullName evidence="3">Trypsin-like peptidase domain-containing protein</fullName>
    </submittedName>
</protein>